<dbReference type="PANTHER" id="PTHR43130">
    <property type="entry name" value="ARAC-FAMILY TRANSCRIPTIONAL REGULATOR"/>
    <property type="match status" value="1"/>
</dbReference>
<accession>A0A5D8ZKY3</accession>
<organism evidence="2 3">
    <name type="scientific">Chryseobacterium panacisoli</name>
    <dbReference type="NCBI Taxonomy" id="1807141"/>
    <lineage>
        <taxon>Bacteria</taxon>
        <taxon>Pseudomonadati</taxon>
        <taxon>Bacteroidota</taxon>
        <taxon>Flavobacteriia</taxon>
        <taxon>Flavobacteriales</taxon>
        <taxon>Weeksellaceae</taxon>
        <taxon>Chryseobacterium group</taxon>
        <taxon>Chryseobacterium</taxon>
    </lineage>
</organism>
<keyword evidence="3" id="KW-1185">Reference proteome</keyword>
<dbReference type="PANTHER" id="PTHR43130:SF14">
    <property type="entry name" value="DJ-1_PFPI DOMAIN-CONTAINING PROTEIN"/>
    <property type="match status" value="1"/>
</dbReference>
<protein>
    <submittedName>
        <fullName evidence="2">DJ-1/PfpI family protein</fullName>
    </submittedName>
</protein>
<name>A0A5D8ZKY3_9FLAO</name>
<reference evidence="2 3" key="1">
    <citation type="submission" date="2019-08" db="EMBL/GenBank/DDBJ databases">
        <title>Draft genome sequence of Chryseobacterium sp. Gsoil 183.</title>
        <authorList>
            <person name="Im W.-T."/>
        </authorList>
    </citation>
    <scope>NUCLEOTIDE SEQUENCE [LARGE SCALE GENOMIC DNA]</scope>
    <source>
        <strain evidence="2 3">Gsoil 183</strain>
    </source>
</reference>
<dbReference type="AlphaFoldDB" id="A0A5D8ZKY3"/>
<gene>
    <name evidence="2" type="ORF">FW781_13135</name>
</gene>
<comment type="caution">
    <text evidence="2">The sequence shown here is derived from an EMBL/GenBank/DDBJ whole genome shotgun (WGS) entry which is preliminary data.</text>
</comment>
<dbReference type="InterPro" id="IPR029062">
    <property type="entry name" value="Class_I_gatase-like"/>
</dbReference>
<dbReference type="InterPro" id="IPR002818">
    <property type="entry name" value="DJ-1/PfpI"/>
</dbReference>
<evidence type="ECO:0000313" key="2">
    <source>
        <dbReference type="EMBL" id="TZF94843.1"/>
    </source>
</evidence>
<evidence type="ECO:0000313" key="3">
    <source>
        <dbReference type="Proteomes" id="UP000323884"/>
    </source>
</evidence>
<dbReference type="CDD" id="cd03139">
    <property type="entry name" value="GATase1_PfpI_2"/>
    <property type="match status" value="1"/>
</dbReference>
<dbReference type="RefSeq" id="WP_149387832.1">
    <property type="nucleotide sequence ID" value="NZ_VTRU01000003.1"/>
</dbReference>
<sequence length="215" mass="24159">MKHIQNSETMNVAFLVYDQVEVLDLNGPLDVFVKANVIQPDSYYCFTVGKTKEAVYTEANTMTVIPTYDLQTCPKPDMIVIPGANPEQIMKYIQDEDFRETVLKWIKNHYDRGTVVFTVCTGSMLLSGTGILDGHDITTHSMLLDVLEQRNPEANVIRNVRYLDQGQLITTAGITAGIDAALYLIGKRLGQETVDTIVTLFEYQNTLCLPTENDR</sequence>
<dbReference type="EMBL" id="VTRU01000003">
    <property type="protein sequence ID" value="TZF94843.1"/>
    <property type="molecule type" value="Genomic_DNA"/>
</dbReference>
<dbReference type="GO" id="GO:0006355">
    <property type="term" value="P:regulation of DNA-templated transcription"/>
    <property type="evidence" value="ECO:0007669"/>
    <property type="project" value="TreeGrafter"/>
</dbReference>
<dbReference type="Pfam" id="PF01965">
    <property type="entry name" value="DJ-1_PfpI"/>
    <property type="match status" value="1"/>
</dbReference>
<dbReference type="OrthoDB" id="6382410at2"/>
<dbReference type="SUPFAM" id="SSF52317">
    <property type="entry name" value="Class I glutamine amidotransferase-like"/>
    <property type="match status" value="1"/>
</dbReference>
<proteinExistence type="predicted"/>
<feature type="domain" description="DJ-1/PfpI" evidence="1">
    <location>
        <begin position="11"/>
        <end position="184"/>
    </location>
</feature>
<dbReference type="Proteomes" id="UP000323884">
    <property type="component" value="Unassembled WGS sequence"/>
</dbReference>
<dbReference type="InterPro" id="IPR052158">
    <property type="entry name" value="INH-QAR"/>
</dbReference>
<dbReference type="Gene3D" id="3.40.50.880">
    <property type="match status" value="1"/>
</dbReference>
<evidence type="ECO:0000259" key="1">
    <source>
        <dbReference type="Pfam" id="PF01965"/>
    </source>
</evidence>